<dbReference type="InterPro" id="IPR008653">
    <property type="entry name" value="IER"/>
</dbReference>
<feature type="region of interest" description="Disordered" evidence="2">
    <location>
        <begin position="60"/>
        <end position="195"/>
    </location>
</feature>
<protein>
    <submittedName>
        <fullName evidence="3">Uncharacterized protein</fullName>
    </submittedName>
</protein>
<feature type="compositionally biased region" description="Low complexity" evidence="2">
    <location>
        <begin position="60"/>
        <end position="78"/>
    </location>
</feature>
<evidence type="ECO:0000256" key="2">
    <source>
        <dbReference type="SAM" id="MobiDB-lite"/>
    </source>
</evidence>
<comment type="similarity">
    <text evidence="1">Belongs to the IER family.</text>
</comment>
<accession>A0ABD0KLV1</accession>
<dbReference type="Pfam" id="PF05760">
    <property type="entry name" value="IER"/>
    <property type="match status" value="1"/>
</dbReference>
<evidence type="ECO:0000256" key="1">
    <source>
        <dbReference type="ARBA" id="ARBA00006186"/>
    </source>
</evidence>
<evidence type="ECO:0000313" key="4">
    <source>
        <dbReference type="Proteomes" id="UP001519460"/>
    </source>
</evidence>
<organism evidence="3 4">
    <name type="scientific">Batillaria attramentaria</name>
    <dbReference type="NCBI Taxonomy" id="370345"/>
    <lineage>
        <taxon>Eukaryota</taxon>
        <taxon>Metazoa</taxon>
        <taxon>Spiralia</taxon>
        <taxon>Lophotrochozoa</taxon>
        <taxon>Mollusca</taxon>
        <taxon>Gastropoda</taxon>
        <taxon>Caenogastropoda</taxon>
        <taxon>Sorbeoconcha</taxon>
        <taxon>Cerithioidea</taxon>
        <taxon>Batillariidae</taxon>
        <taxon>Batillaria</taxon>
    </lineage>
</organism>
<gene>
    <name evidence="3" type="ORF">BaRGS_00020647</name>
</gene>
<evidence type="ECO:0000313" key="3">
    <source>
        <dbReference type="EMBL" id="KAK7488056.1"/>
    </source>
</evidence>
<keyword evidence="4" id="KW-1185">Reference proteome</keyword>
<name>A0ABD0KLV1_9CAEN</name>
<dbReference type="Proteomes" id="UP001519460">
    <property type="component" value="Unassembled WGS sequence"/>
</dbReference>
<proteinExistence type="inferred from homology"/>
<comment type="caution">
    <text evidence="3">The sequence shown here is derived from an EMBL/GenBank/DDBJ whole genome shotgun (WGS) entry which is preliminary data.</text>
</comment>
<dbReference type="AlphaFoldDB" id="A0ABD0KLV1"/>
<sequence>MAAAVEVSDSQRLIAVSLGKIAASRSQRGGINLHKNLLVATVLHKARTIYMMEHLHVAARQRAQQAPSPLATTTTTTSSPPPSPSVNAESSNNVVSTPAAASPSLTAPLATVPHTSHAEVSRAETGSASENADVSRVQMEESSDDKENTPPPAPSPLPDTASSNLDCEMRLQKDSSSAAESKDLKDKNGSSASLSHAQQIMATRDYVSSGKSCSSCLLKRRRATDRDNENGVAPKVRILECRVSTTTITTDSTPEPMQVESPQISNLVNIFNTGFSGLCPNGTTTTTDSNGRSHVSQLSTVSPILASHKLASESNMMCGKQMKACLDSVPQPIALTV</sequence>
<dbReference type="PANTHER" id="PTHR15895">
    <property type="entry name" value="IMMEDIATE EARLY RESPONSE GENE"/>
    <property type="match status" value="1"/>
</dbReference>
<feature type="compositionally biased region" description="Low complexity" evidence="2">
    <location>
        <begin position="85"/>
        <end position="111"/>
    </location>
</feature>
<dbReference type="EMBL" id="JACVVK020000155">
    <property type="protein sequence ID" value="KAK7488056.1"/>
    <property type="molecule type" value="Genomic_DNA"/>
</dbReference>
<reference evidence="3 4" key="1">
    <citation type="journal article" date="2023" name="Sci. Data">
        <title>Genome assembly of the Korean intertidal mud-creeper Batillaria attramentaria.</title>
        <authorList>
            <person name="Patra A.K."/>
            <person name="Ho P.T."/>
            <person name="Jun S."/>
            <person name="Lee S.J."/>
            <person name="Kim Y."/>
            <person name="Won Y.J."/>
        </authorList>
    </citation>
    <scope>NUCLEOTIDE SEQUENCE [LARGE SCALE GENOMIC DNA]</scope>
    <source>
        <strain evidence="3">Wonlab-2016</strain>
    </source>
</reference>